<sequence length="658" mass="70564">MTHAIDARSVVALVVFFVVNALVIFPVHIPLPHALGRAVQSVKEAILGPADDEAAEPDEDDDESDMEEEEEEEAQTVVEQGPPVTPSPATEPSSAASTVTHLPRSPPAVKDDTDEATRTTHRPQSPQPRAQRTHFTLGLATAPVIGVLVPLASTAIPGSVVRGGIVGIAGVRPYDIMTLFLSFAYISLSLDRTGLLRYLAFTVAMRASTSGRKLFSSLYALFLLLSLVVGNDPVVLSGTPFVAYFTSHARVLSTPFVFMQFQAANLASALLVSSNPTNLVLTASFGLSFLSFSAWTALPTVAAGAVLYPSLLFIFRHKIPKTIRSPHVVPRSALLDPFGAVWTTTIFIATIALLVGLSAGGKLEGVEGVWTVTAPAAMLVLVRDVVYDLARTRPEATMEMAQRQPSQDGDVEQQGRSSTAQAEVTRLHAHPLVRLRRRLPTVSAIVARLPLPLLPFAFSMFILVNALEYTGWVAVWAHWWAAWARVGGVAGCVWLMGVVSVVGCNVFGTNIGVTVLLSRVLAVWNEEARPSKRALYGSVLSLAIGSNFGAYSFTFSASLAGLLWRDILAHKGLAVRAREFVRWNVAPLGVTMAVACLVVAGEVCVMFKGGESTMSQQASLSLRVLHVPNVPVKQKLLAAEIERRSTSSHPIPDPSRPA</sequence>
<evidence type="ECO:0000256" key="5">
    <source>
        <dbReference type="ARBA" id="ARBA00022989"/>
    </source>
</evidence>
<feature type="region of interest" description="Disordered" evidence="7">
    <location>
        <begin position="48"/>
        <end position="131"/>
    </location>
</feature>
<dbReference type="RefSeq" id="XP_028477231.1">
    <property type="nucleotide sequence ID" value="XM_028622339.1"/>
</dbReference>
<feature type="transmembrane region" description="Helical" evidence="8">
    <location>
        <begin position="292"/>
        <end position="314"/>
    </location>
</feature>
<accession>A0A427XWN2</accession>
<evidence type="ECO:0000256" key="4">
    <source>
        <dbReference type="ARBA" id="ARBA00022692"/>
    </source>
</evidence>
<feature type="compositionally biased region" description="Basic and acidic residues" evidence="7">
    <location>
        <begin position="109"/>
        <end position="118"/>
    </location>
</feature>
<evidence type="ECO:0000313" key="11">
    <source>
        <dbReference type="Proteomes" id="UP000279236"/>
    </source>
</evidence>
<keyword evidence="6 8" id="KW-0472">Membrane</keyword>
<dbReference type="PANTHER" id="PTHR43302">
    <property type="entry name" value="TRANSPORTER ARSB-RELATED"/>
    <property type="match status" value="1"/>
</dbReference>
<dbReference type="Pfam" id="PF03600">
    <property type="entry name" value="CitMHS"/>
    <property type="match status" value="1"/>
</dbReference>
<evidence type="ECO:0000256" key="7">
    <source>
        <dbReference type="SAM" id="MobiDB-lite"/>
    </source>
</evidence>
<feature type="transmembrane region" description="Helical" evidence="8">
    <location>
        <begin position="12"/>
        <end position="31"/>
    </location>
</feature>
<evidence type="ECO:0000256" key="6">
    <source>
        <dbReference type="ARBA" id="ARBA00023136"/>
    </source>
</evidence>
<dbReference type="PANTHER" id="PTHR43302:SF5">
    <property type="entry name" value="TRANSPORTER ARSB-RELATED"/>
    <property type="match status" value="1"/>
</dbReference>
<evidence type="ECO:0000256" key="8">
    <source>
        <dbReference type="SAM" id="Phobius"/>
    </source>
</evidence>
<feature type="transmembrane region" description="Helical" evidence="8">
    <location>
        <begin position="539"/>
        <end position="564"/>
    </location>
</feature>
<keyword evidence="3" id="KW-1003">Cell membrane</keyword>
<keyword evidence="2" id="KW-0813">Transport</keyword>
<dbReference type="AlphaFoldDB" id="A0A427XWN2"/>
<keyword evidence="4 8" id="KW-0812">Transmembrane</keyword>
<dbReference type="GO" id="GO:0005886">
    <property type="term" value="C:plasma membrane"/>
    <property type="evidence" value="ECO:0007669"/>
    <property type="project" value="UniProtKB-SubCell"/>
</dbReference>
<gene>
    <name evidence="10" type="ORF">EHS24_006954</name>
</gene>
<dbReference type="Proteomes" id="UP000279236">
    <property type="component" value="Unassembled WGS sequence"/>
</dbReference>
<dbReference type="EMBL" id="RSCE01000004">
    <property type="protein sequence ID" value="RSH83279.1"/>
    <property type="molecule type" value="Genomic_DNA"/>
</dbReference>
<feature type="transmembrane region" description="Helical" evidence="8">
    <location>
        <begin position="487"/>
        <end position="518"/>
    </location>
</feature>
<organism evidence="10 11">
    <name type="scientific">Apiotrichum porosum</name>
    <dbReference type="NCBI Taxonomy" id="105984"/>
    <lineage>
        <taxon>Eukaryota</taxon>
        <taxon>Fungi</taxon>
        <taxon>Dikarya</taxon>
        <taxon>Basidiomycota</taxon>
        <taxon>Agaricomycotina</taxon>
        <taxon>Tremellomycetes</taxon>
        <taxon>Trichosporonales</taxon>
        <taxon>Trichosporonaceae</taxon>
        <taxon>Apiotrichum</taxon>
    </lineage>
</organism>
<evidence type="ECO:0000256" key="3">
    <source>
        <dbReference type="ARBA" id="ARBA00022475"/>
    </source>
</evidence>
<keyword evidence="5 8" id="KW-1133">Transmembrane helix</keyword>
<protein>
    <recommendedName>
        <fullName evidence="9">Citrate transporter-like domain-containing protein</fullName>
    </recommendedName>
</protein>
<reference evidence="10 11" key="1">
    <citation type="submission" date="2018-11" db="EMBL/GenBank/DDBJ databases">
        <title>Genome sequence of Apiotrichum porosum DSM 27194.</title>
        <authorList>
            <person name="Aliyu H."/>
            <person name="Gorte O."/>
            <person name="Ochsenreither K."/>
        </authorList>
    </citation>
    <scope>NUCLEOTIDE SEQUENCE [LARGE SCALE GENOMIC DNA]</scope>
    <source>
        <strain evidence="10 11">DSM 27194</strain>
    </source>
</reference>
<feature type="transmembrane region" description="Helical" evidence="8">
    <location>
        <begin position="176"/>
        <end position="199"/>
    </location>
</feature>
<keyword evidence="11" id="KW-1185">Reference proteome</keyword>
<proteinExistence type="predicted"/>
<comment type="caution">
    <text evidence="10">The sequence shown here is derived from an EMBL/GenBank/DDBJ whole genome shotgun (WGS) entry which is preliminary data.</text>
</comment>
<dbReference type="GeneID" id="39591497"/>
<evidence type="ECO:0000256" key="2">
    <source>
        <dbReference type="ARBA" id="ARBA00022448"/>
    </source>
</evidence>
<feature type="transmembrane region" description="Helical" evidence="8">
    <location>
        <begin position="584"/>
        <end position="607"/>
    </location>
</feature>
<dbReference type="GO" id="GO:0055085">
    <property type="term" value="P:transmembrane transport"/>
    <property type="evidence" value="ECO:0007669"/>
    <property type="project" value="InterPro"/>
</dbReference>
<name>A0A427XWN2_9TREE</name>
<evidence type="ECO:0000259" key="9">
    <source>
        <dbReference type="Pfam" id="PF03600"/>
    </source>
</evidence>
<evidence type="ECO:0000256" key="1">
    <source>
        <dbReference type="ARBA" id="ARBA00004651"/>
    </source>
</evidence>
<evidence type="ECO:0000313" key="10">
    <source>
        <dbReference type="EMBL" id="RSH83279.1"/>
    </source>
</evidence>
<dbReference type="OrthoDB" id="442352at2759"/>
<dbReference type="InterPro" id="IPR004680">
    <property type="entry name" value="Cit_transptr-like_dom"/>
</dbReference>
<feature type="compositionally biased region" description="Acidic residues" evidence="7">
    <location>
        <begin position="50"/>
        <end position="74"/>
    </location>
</feature>
<dbReference type="STRING" id="105984.A0A427XWN2"/>
<feature type="compositionally biased region" description="Polar residues" evidence="7">
    <location>
        <begin position="122"/>
        <end position="131"/>
    </location>
</feature>
<feature type="transmembrane region" description="Helical" evidence="8">
    <location>
        <begin position="334"/>
        <end position="357"/>
    </location>
</feature>
<feature type="transmembrane region" description="Helical" evidence="8">
    <location>
        <begin position="211"/>
        <end position="229"/>
    </location>
</feature>
<feature type="region of interest" description="Disordered" evidence="7">
    <location>
        <begin position="398"/>
        <end position="417"/>
    </location>
</feature>
<feature type="compositionally biased region" description="Low complexity" evidence="7">
    <location>
        <begin position="87"/>
        <end position="100"/>
    </location>
</feature>
<comment type="subcellular location">
    <subcellularLocation>
        <location evidence="1">Cell membrane</location>
        <topology evidence="1">Multi-pass membrane protein</topology>
    </subcellularLocation>
</comment>
<feature type="transmembrane region" description="Helical" evidence="8">
    <location>
        <begin position="445"/>
        <end position="467"/>
    </location>
</feature>
<feature type="transmembrane region" description="Helical" evidence="8">
    <location>
        <begin position="135"/>
        <end position="156"/>
    </location>
</feature>
<feature type="domain" description="Citrate transporter-like" evidence="9">
    <location>
        <begin position="161"/>
        <end position="522"/>
    </location>
</feature>
<feature type="transmembrane region" description="Helical" evidence="8">
    <location>
        <begin position="369"/>
        <end position="390"/>
    </location>
</feature>